<dbReference type="EMBL" id="CAJOBC010002325">
    <property type="protein sequence ID" value="CAF3727576.1"/>
    <property type="molecule type" value="Genomic_DNA"/>
</dbReference>
<proteinExistence type="predicted"/>
<dbReference type="InterPro" id="IPR004840">
    <property type="entry name" value="Amino_acid_permease_CS"/>
</dbReference>
<dbReference type="PANTHER" id="PTHR45649:SF26">
    <property type="entry name" value="OS04G0435100 PROTEIN"/>
    <property type="match status" value="1"/>
</dbReference>
<keyword evidence="5 6" id="KW-0472">Membrane</keyword>
<evidence type="ECO:0000256" key="6">
    <source>
        <dbReference type="SAM" id="Phobius"/>
    </source>
</evidence>
<keyword evidence="4 6" id="KW-1133">Transmembrane helix</keyword>
<reference evidence="7" key="1">
    <citation type="submission" date="2021-02" db="EMBL/GenBank/DDBJ databases">
        <authorList>
            <person name="Nowell W R."/>
        </authorList>
    </citation>
    <scope>NUCLEOTIDE SEQUENCE</scope>
</reference>
<name>A0A814D7J2_9BILA</name>
<feature type="transmembrane region" description="Helical" evidence="6">
    <location>
        <begin position="413"/>
        <end position="439"/>
    </location>
</feature>
<feature type="transmembrane region" description="Helical" evidence="6">
    <location>
        <begin position="217"/>
        <end position="241"/>
    </location>
</feature>
<feature type="transmembrane region" description="Helical" evidence="6">
    <location>
        <begin position="460"/>
        <end position="482"/>
    </location>
</feature>
<evidence type="ECO:0000256" key="5">
    <source>
        <dbReference type="ARBA" id="ARBA00023136"/>
    </source>
</evidence>
<dbReference type="GO" id="GO:0022857">
    <property type="term" value="F:transmembrane transporter activity"/>
    <property type="evidence" value="ECO:0007669"/>
    <property type="project" value="InterPro"/>
</dbReference>
<dbReference type="GO" id="GO:0006865">
    <property type="term" value="P:amino acid transport"/>
    <property type="evidence" value="ECO:0007669"/>
    <property type="project" value="InterPro"/>
</dbReference>
<evidence type="ECO:0008006" key="10">
    <source>
        <dbReference type="Google" id="ProtNLM"/>
    </source>
</evidence>
<dbReference type="GO" id="GO:0016020">
    <property type="term" value="C:membrane"/>
    <property type="evidence" value="ECO:0007669"/>
    <property type="project" value="UniProtKB-SubCell"/>
</dbReference>
<evidence type="ECO:0000256" key="2">
    <source>
        <dbReference type="ARBA" id="ARBA00022448"/>
    </source>
</evidence>
<feature type="transmembrane region" description="Helical" evidence="6">
    <location>
        <begin position="129"/>
        <end position="154"/>
    </location>
</feature>
<evidence type="ECO:0000256" key="1">
    <source>
        <dbReference type="ARBA" id="ARBA00004141"/>
    </source>
</evidence>
<sequence length="625" mass="69169">MCWPSNGLKAGRMIACASESSSATTLQHSEAIRSNGKKRAEKMNHQKDVVEYEQTTKMRIDHFLAKYFGIEEAPHQKSYFSTVRKNPRRSIMLLKKLFGHDETYDKSTDEARLHALGYKQELKRSLSTVTNYGVSLSIISISSGITSLFGYGMITGGPVVMVWGWLIVSIFTLIVGAAMAEICSANPTSGGLYFWTAILVPESYKPFASWITGWFNLIGQFAVTAAIDFGLSLLIGSVISVGSNNKILPKPRLIILIHLIVILSHGVSNSLGPRSLRYITYISTWWQVFAPLIVTLALFIGPKYRQPGTFIFTHFVNQTGWSNTYAILIGLLQAQYTISGFDASAHMTEETKRADTAGSHGMLLAIAVSGVTGWLFLIALCMGIKDYGATVNTITEFPVTQILLDNFGTPLGLFFIVILLVACWFCGLSSVTANSRMIYAFSRDHAMPGSRYWHRINRRVMCPLNAVWLSCFIAFIIALPYLRNTTAYSAVTSLSTICLYISYVVPIFWKLLFPKYFHPGPFNLGKWSTLIDIIAVIWVAFIVVLFVLPPLYPVTSTNMNYACVGVGAVILGSGLGYLLDARKWFQGPMTNIADDATIKTEYSVPISADQILPVSDFGAEVITKF</sequence>
<evidence type="ECO:0000313" key="9">
    <source>
        <dbReference type="Proteomes" id="UP000663829"/>
    </source>
</evidence>
<comment type="subcellular location">
    <subcellularLocation>
        <location evidence="1">Membrane</location>
        <topology evidence="1">Multi-pass membrane protein</topology>
    </subcellularLocation>
</comment>
<gene>
    <name evidence="7" type="ORF">GPM918_LOCUS11294</name>
    <name evidence="8" type="ORF">SRO942_LOCUS11293</name>
</gene>
<feature type="transmembrane region" description="Helical" evidence="6">
    <location>
        <begin position="488"/>
        <end position="509"/>
    </location>
</feature>
<keyword evidence="2" id="KW-0813">Transport</keyword>
<feature type="transmembrane region" description="Helical" evidence="6">
    <location>
        <begin position="253"/>
        <end position="272"/>
    </location>
</feature>
<dbReference type="OrthoDB" id="10054429at2759"/>
<evidence type="ECO:0000313" key="8">
    <source>
        <dbReference type="EMBL" id="CAF3727576.1"/>
    </source>
</evidence>
<dbReference type="Gene3D" id="1.20.1740.10">
    <property type="entry name" value="Amino acid/polyamine transporter I"/>
    <property type="match status" value="1"/>
</dbReference>
<feature type="transmembrane region" description="Helical" evidence="6">
    <location>
        <begin position="278"/>
        <end position="300"/>
    </location>
</feature>
<feature type="transmembrane region" description="Helical" evidence="6">
    <location>
        <begin position="160"/>
        <end position="180"/>
    </location>
</feature>
<organism evidence="7 9">
    <name type="scientific">Didymodactylos carnosus</name>
    <dbReference type="NCBI Taxonomy" id="1234261"/>
    <lineage>
        <taxon>Eukaryota</taxon>
        <taxon>Metazoa</taxon>
        <taxon>Spiralia</taxon>
        <taxon>Gnathifera</taxon>
        <taxon>Rotifera</taxon>
        <taxon>Eurotatoria</taxon>
        <taxon>Bdelloidea</taxon>
        <taxon>Philodinida</taxon>
        <taxon>Philodinidae</taxon>
        <taxon>Didymodactylos</taxon>
    </lineage>
</organism>
<dbReference type="InterPro" id="IPR002293">
    <property type="entry name" value="AA/rel_permease1"/>
</dbReference>
<dbReference type="PANTHER" id="PTHR45649">
    <property type="entry name" value="AMINO-ACID PERMEASE BAT1"/>
    <property type="match status" value="1"/>
</dbReference>
<feature type="transmembrane region" description="Helical" evidence="6">
    <location>
        <begin position="558"/>
        <end position="579"/>
    </location>
</feature>
<feature type="transmembrane region" description="Helical" evidence="6">
    <location>
        <begin position="530"/>
        <end position="552"/>
    </location>
</feature>
<dbReference type="AlphaFoldDB" id="A0A814D7J2"/>
<feature type="transmembrane region" description="Helical" evidence="6">
    <location>
        <begin position="362"/>
        <end position="385"/>
    </location>
</feature>
<keyword evidence="3 6" id="KW-0812">Transmembrane</keyword>
<dbReference type="PROSITE" id="PS00218">
    <property type="entry name" value="AMINO_ACID_PERMEASE_1"/>
    <property type="match status" value="1"/>
</dbReference>
<dbReference type="Pfam" id="PF13520">
    <property type="entry name" value="AA_permease_2"/>
    <property type="match status" value="1"/>
</dbReference>
<dbReference type="Proteomes" id="UP000663829">
    <property type="component" value="Unassembled WGS sequence"/>
</dbReference>
<evidence type="ECO:0000313" key="7">
    <source>
        <dbReference type="EMBL" id="CAF0951955.1"/>
    </source>
</evidence>
<accession>A0A814D7J2</accession>
<protein>
    <recommendedName>
        <fullName evidence="10">Amino acid transporter</fullName>
    </recommendedName>
</protein>
<dbReference type="EMBL" id="CAJNOQ010002326">
    <property type="protein sequence ID" value="CAF0951955.1"/>
    <property type="molecule type" value="Genomic_DNA"/>
</dbReference>
<keyword evidence="9" id="KW-1185">Reference proteome</keyword>
<dbReference type="Proteomes" id="UP000681722">
    <property type="component" value="Unassembled WGS sequence"/>
</dbReference>
<comment type="caution">
    <text evidence="7">The sequence shown here is derived from an EMBL/GenBank/DDBJ whole genome shotgun (WGS) entry which is preliminary data.</text>
</comment>
<evidence type="ECO:0000256" key="3">
    <source>
        <dbReference type="ARBA" id="ARBA00022692"/>
    </source>
</evidence>
<evidence type="ECO:0000256" key="4">
    <source>
        <dbReference type="ARBA" id="ARBA00022989"/>
    </source>
</evidence>